<reference evidence="2" key="1">
    <citation type="submission" date="2019-01" db="EMBL/GenBank/DDBJ databases">
        <title>Colletotrichum abscissum LGMF1257.</title>
        <authorList>
            <person name="Baroncelli R."/>
        </authorList>
    </citation>
    <scope>NUCLEOTIDE SEQUENCE</scope>
    <source>
        <strain evidence="2">Ca142</strain>
    </source>
</reference>
<proteinExistence type="predicted"/>
<evidence type="ECO:0000313" key="2">
    <source>
        <dbReference type="EMBL" id="KAI3532063.1"/>
    </source>
</evidence>
<dbReference type="EMBL" id="SDAQ01000175">
    <property type="protein sequence ID" value="KAI3532063.1"/>
    <property type="molecule type" value="Genomic_DNA"/>
</dbReference>
<protein>
    <submittedName>
        <fullName evidence="2">Uncharacterized protein</fullName>
    </submittedName>
</protein>
<evidence type="ECO:0000256" key="1">
    <source>
        <dbReference type="SAM" id="MobiDB-lite"/>
    </source>
</evidence>
<organism evidence="2 3">
    <name type="scientific">Colletotrichum abscissum</name>
    <dbReference type="NCBI Taxonomy" id="1671311"/>
    <lineage>
        <taxon>Eukaryota</taxon>
        <taxon>Fungi</taxon>
        <taxon>Dikarya</taxon>
        <taxon>Ascomycota</taxon>
        <taxon>Pezizomycotina</taxon>
        <taxon>Sordariomycetes</taxon>
        <taxon>Hypocreomycetidae</taxon>
        <taxon>Glomerellales</taxon>
        <taxon>Glomerellaceae</taxon>
        <taxon>Colletotrichum</taxon>
        <taxon>Colletotrichum acutatum species complex</taxon>
    </lineage>
</organism>
<sequence>MCNHRSMRKHRYCGTTMLQVNGHSFKFKTHGGKSQIEVSAKGRDLQNVTVNLHTWCALESDQFTQFNGSAFLSTTRPASGDHDGDGSSSSNAEASTADAADVLILSGSTFNDVSNPKRRHGESSSLRKSPRTRIAKKEYPTAVVSTQRRQSVLLQRSLHPVFHSLYDHFSAKSSTERLAHLTDKYKPSYAVLQGAALAHVRIRWCKFENVSAPIFRPDELLSLVVKTVHVEVDGQMCVISTANGDTVFAYFREQGKPPTIELDVGHPWKNAPPPQA</sequence>
<accession>A0A9Q0AXY1</accession>
<dbReference type="Proteomes" id="UP001056436">
    <property type="component" value="Unassembled WGS sequence"/>
</dbReference>
<feature type="region of interest" description="Disordered" evidence="1">
    <location>
        <begin position="111"/>
        <end position="132"/>
    </location>
</feature>
<name>A0A9Q0AXY1_9PEZI</name>
<feature type="region of interest" description="Disordered" evidence="1">
    <location>
        <begin position="74"/>
        <end position="93"/>
    </location>
</feature>
<dbReference type="AlphaFoldDB" id="A0A9Q0AXY1"/>
<keyword evidence="3" id="KW-1185">Reference proteome</keyword>
<gene>
    <name evidence="2" type="ORF">CABS02_13973</name>
</gene>
<comment type="caution">
    <text evidence="2">The sequence shown here is derived from an EMBL/GenBank/DDBJ whole genome shotgun (WGS) entry which is preliminary data.</text>
</comment>
<evidence type="ECO:0000313" key="3">
    <source>
        <dbReference type="Proteomes" id="UP001056436"/>
    </source>
</evidence>